<accession>A0A2P2MVT5</accession>
<protein>
    <submittedName>
        <fullName evidence="1">Uncharacterized protein</fullName>
    </submittedName>
</protein>
<organism evidence="1">
    <name type="scientific">Rhizophora mucronata</name>
    <name type="common">Asiatic mangrove</name>
    <dbReference type="NCBI Taxonomy" id="61149"/>
    <lineage>
        <taxon>Eukaryota</taxon>
        <taxon>Viridiplantae</taxon>
        <taxon>Streptophyta</taxon>
        <taxon>Embryophyta</taxon>
        <taxon>Tracheophyta</taxon>
        <taxon>Spermatophyta</taxon>
        <taxon>Magnoliopsida</taxon>
        <taxon>eudicotyledons</taxon>
        <taxon>Gunneridae</taxon>
        <taxon>Pentapetalae</taxon>
        <taxon>rosids</taxon>
        <taxon>fabids</taxon>
        <taxon>Malpighiales</taxon>
        <taxon>Rhizophoraceae</taxon>
        <taxon>Rhizophora</taxon>
    </lineage>
</organism>
<reference evidence="1" key="1">
    <citation type="submission" date="2018-02" db="EMBL/GenBank/DDBJ databases">
        <title>Rhizophora mucronata_Transcriptome.</title>
        <authorList>
            <person name="Meera S.P."/>
            <person name="Sreeshan A."/>
            <person name="Augustine A."/>
        </authorList>
    </citation>
    <scope>NUCLEOTIDE SEQUENCE</scope>
    <source>
        <tissue evidence="1">Leaf</tissue>
    </source>
</reference>
<dbReference type="EMBL" id="GGEC01053861">
    <property type="protein sequence ID" value="MBX34345.1"/>
    <property type="molecule type" value="Transcribed_RNA"/>
</dbReference>
<proteinExistence type="predicted"/>
<sequence length="24" mass="2740">MCVPIMILVERSFNNKNTCKGEGR</sequence>
<dbReference type="AlphaFoldDB" id="A0A2P2MVT5"/>
<name>A0A2P2MVT5_RHIMU</name>
<evidence type="ECO:0000313" key="1">
    <source>
        <dbReference type="EMBL" id="MBX34345.1"/>
    </source>
</evidence>